<evidence type="ECO:0000256" key="5">
    <source>
        <dbReference type="ARBA" id="ARBA00022989"/>
    </source>
</evidence>
<dbReference type="PROSITE" id="PS50928">
    <property type="entry name" value="ABC_TM1"/>
    <property type="match status" value="1"/>
</dbReference>
<feature type="region of interest" description="Disordered" evidence="8">
    <location>
        <begin position="1"/>
        <end position="27"/>
    </location>
</feature>
<feature type="transmembrane region" description="Helical" evidence="7">
    <location>
        <begin position="213"/>
        <end position="238"/>
    </location>
</feature>
<feature type="domain" description="ABC transmembrane type-1" evidence="9">
    <location>
        <begin position="103"/>
        <end position="292"/>
    </location>
</feature>
<dbReference type="Gene3D" id="1.10.3720.10">
    <property type="entry name" value="MetI-like"/>
    <property type="match status" value="1"/>
</dbReference>
<dbReference type="PANTHER" id="PTHR43744:SF8">
    <property type="entry name" value="SN-GLYCEROL-3-PHOSPHATE TRANSPORT SYSTEM PERMEASE PROTEIN UGPE"/>
    <property type="match status" value="1"/>
</dbReference>
<dbReference type="PANTHER" id="PTHR43744">
    <property type="entry name" value="ABC TRANSPORTER PERMEASE PROTEIN MG189-RELATED-RELATED"/>
    <property type="match status" value="1"/>
</dbReference>
<accession>A0ABU7KFF0</accession>
<keyword evidence="4 7" id="KW-0812">Transmembrane</keyword>
<keyword evidence="11" id="KW-1185">Reference proteome</keyword>
<dbReference type="InterPro" id="IPR000515">
    <property type="entry name" value="MetI-like"/>
</dbReference>
<evidence type="ECO:0000313" key="11">
    <source>
        <dbReference type="Proteomes" id="UP001356095"/>
    </source>
</evidence>
<dbReference type="EMBL" id="JAUZMY010000038">
    <property type="protein sequence ID" value="MEE2040970.1"/>
    <property type="molecule type" value="Genomic_DNA"/>
</dbReference>
<comment type="similarity">
    <text evidence="7">Belongs to the binding-protein-dependent transport system permease family.</text>
</comment>
<feature type="transmembrane region" description="Helical" evidence="7">
    <location>
        <begin position="271"/>
        <end position="292"/>
    </location>
</feature>
<evidence type="ECO:0000256" key="8">
    <source>
        <dbReference type="SAM" id="MobiDB-lite"/>
    </source>
</evidence>
<sequence length="306" mass="32959">MPTNTSAPSPSSPGPAAQADRGRRPATGARLRTRSRRFLLTAAGAVVGLAFVVPLVWVLTNSLRPSADTFRFLSPVGWETFLTLTPVLDNYTALVGTGLGRGILNSLLISAVTVVVGLVLCATAAFGLSALRFRGQGAVFAVIVVSFLIPFDAIAIPLADLFRDWNLQNTFTGLILPGLGNGMAIFMLRNFFLAIPEELVEAGRLDGLTWWGVFWRIYLPLSRPALMGAGLMLFLFQWQAYVWPLLMGTDAEHVVGPVALANMQGQFSVDYGLMFAGSVVLILVPLVVILSLQKYFIQSVSTSGLK</sequence>
<evidence type="ECO:0000256" key="1">
    <source>
        <dbReference type="ARBA" id="ARBA00004651"/>
    </source>
</evidence>
<feature type="transmembrane region" description="Helical" evidence="7">
    <location>
        <begin position="107"/>
        <end position="131"/>
    </location>
</feature>
<keyword evidence="5 7" id="KW-1133">Transmembrane helix</keyword>
<comment type="caution">
    <text evidence="10">The sequence shown here is derived from an EMBL/GenBank/DDBJ whole genome shotgun (WGS) entry which is preliminary data.</text>
</comment>
<evidence type="ECO:0000256" key="3">
    <source>
        <dbReference type="ARBA" id="ARBA00022475"/>
    </source>
</evidence>
<evidence type="ECO:0000256" key="7">
    <source>
        <dbReference type="RuleBase" id="RU363032"/>
    </source>
</evidence>
<evidence type="ECO:0000256" key="6">
    <source>
        <dbReference type="ARBA" id="ARBA00023136"/>
    </source>
</evidence>
<keyword evidence="6 7" id="KW-0472">Membrane</keyword>
<dbReference type="SUPFAM" id="SSF161098">
    <property type="entry name" value="MetI-like"/>
    <property type="match status" value="1"/>
</dbReference>
<dbReference type="Pfam" id="PF00528">
    <property type="entry name" value="BPD_transp_1"/>
    <property type="match status" value="1"/>
</dbReference>
<dbReference type="InterPro" id="IPR035906">
    <property type="entry name" value="MetI-like_sf"/>
</dbReference>
<feature type="transmembrane region" description="Helical" evidence="7">
    <location>
        <begin position="138"/>
        <end position="159"/>
    </location>
</feature>
<dbReference type="Proteomes" id="UP001356095">
    <property type="component" value="Unassembled WGS sequence"/>
</dbReference>
<comment type="subcellular location">
    <subcellularLocation>
        <location evidence="1 7">Cell membrane</location>
        <topology evidence="1 7">Multi-pass membrane protein</topology>
    </subcellularLocation>
</comment>
<organism evidence="10 11">
    <name type="scientific">Nocardiopsis codii</name>
    <dbReference type="NCBI Taxonomy" id="3065942"/>
    <lineage>
        <taxon>Bacteria</taxon>
        <taxon>Bacillati</taxon>
        <taxon>Actinomycetota</taxon>
        <taxon>Actinomycetes</taxon>
        <taxon>Streptosporangiales</taxon>
        <taxon>Nocardiopsidaceae</taxon>
        <taxon>Nocardiopsis</taxon>
    </lineage>
</organism>
<dbReference type="CDD" id="cd06261">
    <property type="entry name" value="TM_PBP2"/>
    <property type="match status" value="1"/>
</dbReference>
<feature type="transmembrane region" description="Helical" evidence="7">
    <location>
        <begin position="38"/>
        <end position="59"/>
    </location>
</feature>
<feature type="compositionally biased region" description="Low complexity" evidence="8">
    <location>
        <begin position="1"/>
        <end position="19"/>
    </location>
</feature>
<keyword evidence="3" id="KW-1003">Cell membrane</keyword>
<gene>
    <name evidence="10" type="ORF">Q8791_27485</name>
</gene>
<evidence type="ECO:0000259" key="9">
    <source>
        <dbReference type="PROSITE" id="PS50928"/>
    </source>
</evidence>
<evidence type="ECO:0000313" key="10">
    <source>
        <dbReference type="EMBL" id="MEE2040970.1"/>
    </source>
</evidence>
<evidence type="ECO:0000256" key="4">
    <source>
        <dbReference type="ARBA" id="ARBA00022692"/>
    </source>
</evidence>
<proteinExistence type="inferred from homology"/>
<dbReference type="RefSeq" id="WP_330094734.1">
    <property type="nucleotide sequence ID" value="NZ_JAUZMY010000038.1"/>
</dbReference>
<name>A0ABU7KFF0_9ACTN</name>
<evidence type="ECO:0000256" key="2">
    <source>
        <dbReference type="ARBA" id="ARBA00022448"/>
    </source>
</evidence>
<protein>
    <submittedName>
        <fullName evidence="10">Carbohydrate ABC transporter permease</fullName>
    </submittedName>
</protein>
<reference evidence="10 11" key="1">
    <citation type="submission" date="2023-08" db="EMBL/GenBank/DDBJ databases">
        <authorList>
            <person name="Girao M."/>
            <person name="Carvalho M.F."/>
        </authorList>
    </citation>
    <scope>NUCLEOTIDE SEQUENCE [LARGE SCALE GENOMIC DNA]</scope>
    <source>
        <strain evidence="10 11">CT-R113</strain>
    </source>
</reference>
<keyword evidence="2 7" id="KW-0813">Transport</keyword>
<feature type="transmembrane region" description="Helical" evidence="7">
    <location>
        <begin position="171"/>
        <end position="192"/>
    </location>
</feature>